<name>A0A2Z2P1L6_9GAMM</name>
<gene>
    <name evidence="2" type="ORF">IMCC3135_33405</name>
</gene>
<dbReference type="Proteomes" id="UP000250079">
    <property type="component" value="Chromosome"/>
</dbReference>
<sequence>MARRMGSWWIKDGLVGRRIEAQSFASTFDLIPGFDWTEDHGDSNVKEKDFVVTTNYDEKTDNVDCLMMSSHGSPGRFSVWDGSVSTSDSVAFGAGDLEVWASHACQVLKHDSNNRVWDWIPAFEGLHYMCGFHTNSYSGGGRDQRGFWFAWYGGVAHALMSGFFTHYPIRTAWKKANRMVEGSNVEWAYLRASGTSDSGVTANTYNEKFTSGEPTDPDRSRTFHWTRGTC</sequence>
<keyword evidence="1" id="KW-0812">Transmembrane</keyword>
<dbReference type="OrthoDB" id="135768at2"/>
<dbReference type="KEGG" id="gai:IMCC3135_33405"/>
<evidence type="ECO:0000256" key="1">
    <source>
        <dbReference type="SAM" id="Phobius"/>
    </source>
</evidence>
<evidence type="ECO:0000313" key="3">
    <source>
        <dbReference type="Proteomes" id="UP000250079"/>
    </source>
</evidence>
<proteinExistence type="predicted"/>
<protein>
    <submittedName>
        <fullName evidence="2">Uncharacterized protein</fullName>
    </submittedName>
</protein>
<keyword evidence="3" id="KW-1185">Reference proteome</keyword>
<reference evidence="2 3" key="1">
    <citation type="submission" date="2016-12" db="EMBL/GenBank/DDBJ databases">
        <authorList>
            <person name="Song W.-J."/>
            <person name="Kurnit D.M."/>
        </authorList>
    </citation>
    <scope>NUCLEOTIDE SEQUENCE [LARGE SCALE GENOMIC DNA]</scope>
    <source>
        <strain evidence="2 3">IMCC3135</strain>
    </source>
</reference>
<dbReference type="RefSeq" id="WP_157736503.1">
    <property type="nucleotide sequence ID" value="NZ_CP018632.1"/>
</dbReference>
<dbReference type="Pfam" id="PF19872">
    <property type="entry name" value="DUF6345"/>
    <property type="match status" value="1"/>
</dbReference>
<dbReference type="EMBL" id="CP018632">
    <property type="protein sequence ID" value="ASJ76725.1"/>
    <property type="molecule type" value="Genomic_DNA"/>
</dbReference>
<dbReference type="InterPro" id="IPR045926">
    <property type="entry name" value="DUF6345"/>
</dbReference>
<organism evidence="2 3">
    <name type="scientific">Granulosicoccus antarcticus IMCC3135</name>
    <dbReference type="NCBI Taxonomy" id="1192854"/>
    <lineage>
        <taxon>Bacteria</taxon>
        <taxon>Pseudomonadati</taxon>
        <taxon>Pseudomonadota</taxon>
        <taxon>Gammaproteobacteria</taxon>
        <taxon>Chromatiales</taxon>
        <taxon>Granulosicoccaceae</taxon>
        <taxon>Granulosicoccus</taxon>
    </lineage>
</organism>
<keyword evidence="1" id="KW-1133">Transmembrane helix</keyword>
<evidence type="ECO:0000313" key="2">
    <source>
        <dbReference type="EMBL" id="ASJ76725.1"/>
    </source>
</evidence>
<dbReference type="AlphaFoldDB" id="A0A2Z2P1L6"/>
<feature type="transmembrane region" description="Helical" evidence="1">
    <location>
        <begin position="148"/>
        <end position="169"/>
    </location>
</feature>
<accession>A0A2Z2P1L6</accession>
<keyword evidence="1" id="KW-0472">Membrane</keyword>